<evidence type="ECO:0000256" key="1">
    <source>
        <dbReference type="SAM" id="MobiDB-lite"/>
    </source>
</evidence>
<reference evidence="2" key="2">
    <citation type="submission" date="2020-03" db="EMBL/GenBank/DDBJ databases">
        <title>Walnut 2.0.</title>
        <authorList>
            <person name="Marrano A."/>
            <person name="Britton M."/>
            <person name="Zimin A.V."/>
            <person name="Zaini P.A."/>
            <person name="Workman R."/>
            <person name="Puiu D."/>
            <person name="Bianco L."/>
            <person name="Allen B.J."/>
            <person name="Troggio M."/>
            <person name="Leslie C.A."/>
            <person name="Timp W."/>
            <person name="Dendekar A."/>
            <person name="Salzberg S.L."/>
            <person name="Neale D.B."/>
        </authorList>
    </citation>
    <scope>NUCLEOTIDE SEQUENCE</scope>
    <source>
        <tissue evidence="2">Leaves</tissue>
    </source>
</reference>
<feature type="compositionally biased region" description="Basic and acidic residues" evidence="1">
    <location>
        <begin position="119"/>
        <end position="132"/>
    </location>
</feature>
<name>A0A833U025_JUGRE</name>
<organism evidence="2 3">
    <name type="scientific">Juglans regia</name>
    <name type="common">English walnut</name>
    <dbReference type="NCBI Taxonomy" id="51240"/>
    <lineage>
        <taxon>Eukaryota</taxon>
        <taxon>Viridiplantae</taxon>
        <taxon>Streptophyta</taxon>
        <taxon>Embryophyta</taxon>
        <taxon>Tracheophyta</taxon>
        <taxon>Spermatophyta</taxon>
        <taxon>Magnoliopsida</taxon>
        <taxon>eudicotyledons</taxon>
        <taxon>Gunneridae</taxon>
        <taxon>Pentapetalae</taxon>
        <taxon>rosids</taxon>
        <taxon>fabids</taxon>
        <taxon>Fagales</taxon>
        <taxon>Juglandaceae</taxon>
        <taxon>Juglans</taxon>
    </lineage>
</organism>
<feature type="non-terminal residue" evidence="2">
    <location>
        <position position="1"/>
    </location>
</feature>
<protein>
    <submittedName>
        <fullName evidence="2">Uncharacterized protein</fullName>
    </submittedName>
</protein>
<proteinExistence type="predicted"/>
<dbReference type="AlphaFoldDB" id="A0A833U025"/>
<gene>
    <name evidence="2" type="ORF">F2P56_037003</name>
</gene>
<feature type="compositionally biased region" description="Acidic residues" evidence="1">
    <location>
        <begin position="133"/>
        <end position="146"/>
    </location>
</feature>
<evidence type="ECO:0000313" key="2">
    <source>
        <dbReference type="EMBL" id="KAF5442005.1"/>
    </source>
</evidence>
<dbReference type="Proteomes" id="UP000619265">
    <property type="component" value="Unassembled WGS sequence"/>
</dbReference>
<dbReference type="Gramene" id="Jr_Scaffold_251_00010_p1">
    <property type="protein sequence ID" value="cds.Jr_Scaffold_251_00010_p1"/>
    <property type="gene ID" value="Jr_Scaffold_251_00010"/>
</dbReference>
<sequence length="146" mass="16492">ISVHLAIYLQLASPSIPFFCYLSCFLSALSMASLQADIPTPVKEVVTKETEETTHDDDQESAAVDQDQDLATKDIEFIATAEETDHKPKEVVLPDDIEEDSEVVADDHDEVDKAPVSPIHEEDSKWTEKIEHEAEDQDDEDDEEYW</sequence>
<evidence type="ECO:0000313" key="3">
    <source>
        <dbReference type="Proteomes" id="UP000619265"/>
    </source>
</evidence>
<feature type="compositionally biased region" description="Basic and acidic residues" evidence="1">
    <location>
        <begin position="83"/>
        <end position="92"/>
    </location>
</feature>
<reference evidence="2" key="1">
    <citation type="submission" date="2015-10" db="EMBL/GenBank/DDBJ databases">
        <authorList>
            <person name="Martinez-Garcia P.J."/>
            <person name="Crepeau M.W."/>
            <person name="Puiu D."/>
            <person name="Gonzalez-Ibeas D."/>
            <person name="Whalen J."/>
            <person name="Stevens K."/>
            <person name="Paul R."/>
            <person name="Butterfield T."/>
            <person name="Britton M."/>
            <person name="Reagan R."/>
            <person name="Chakraborty S."/>
            <person name="Walawage S.L."/>
            <person name="Vasquez-Gross H.A."/>
            <person name="Cardeno C."/>
            <person name="Famula R."/>
            <person name="Pratt K."/>
            <person name="Kuruganti S."/>
            <person name="Aradhya M.K."/>
            <person name="Leslie C.A."/>
            <person name="Dandekar A.M."/>
            <person name="Salzberg S.L."/>
            <person name="Wegrzyn J.L."/>
            <person name="Langley C.H."/>
            <person name="Neale D.B."/>
        </authorList>
    </citation>
    <scope>NUCLEOTIDE SEQUENCE</scope>
    <source>
        <tissue evidence="2">Leaves</tissue>
    </source>
</reference>
<feature type="region of interest" description="Disordered" evidence="1">
    <location>
        <begin position="47"/>
        <end position="146"/>
    </location>
</feature>
<feature type="compositionally biased region" description="Acidic residues" evidence="1">
    <location>
        <begin position="93"/>
        <end position="109"/>
    </location>
</feature>
<dbReference type="EMBL" id="LIHL02000265">
    <property type="protein sequence ID" value="KAF5442005.1"/>
    <property type="molecule type" value="Genomic_DNA"/>
</dbReference>
<accession>A0A833U025</accession>
<comment type="caution">
    <text evidence="2">The sequence shown here is derived from an EMBL/GenBank/DDBJ whole genome shotgun (WGS) entry which is preliminary data.</text>
</comment>